<dbReference type="PANTHER" id="PTHR10277:SF9">
    <property type="entry name" value="2-ISOPROPYLMALATE SYNTHASE 1, CHLOROPLASTIC-RELATED"/>
    <property type="match status" value="1"/>
</dbReference>
<evidence type="ECO:0000313" key="10">
    <source>
        <dbReference type="EMBL" id="XDQ38936.1"/>
    </source>
</evidence>
<dbReference type="GO" id="GO:0009098">
    <property type="term" value="P:L-leucine biosynthetic process"/>
    <property type="evidence" value="ECO:0007669"/>
    <property type="project" value="UniProtKB-KW"/>
</dbReference>
<sequence>MTRIIDSTLREGMQSAHGRFTLGQSVEVATLLARAGIDMIECGHPAVDEEELLRVAAVVEAAGDTPVLAHARAHAGDIEAVAKAGASWVGIFLGVNETSRQFRLPGRTLAHLYETIQQSVAHARELGLRVRFTVEDSSRTDPGQLVEAYLIAVEAGAERICFADTLGILEPQETAERIRTLRKRCPGTDIEVHLHDDRGLSLANALAAIEAGADWVSTSVNGLGERAGITDLATLLVNLHHRGTRPLVDGTLLGDLSRRVGAYSRSMPDHRRPVVGRDVFHHVAQLHVKAVEREPGSYEWLDPAEVGRTGSVTRPGLPADPSDWIVSPQVISATELRHHRAGPGHRFVMVDNRFVPGADQYCIARRIPLLDDYGAGHVDTHVHHCDSLFMFLGDEADYSGLTVEVTLGERVFPVQSPASVFIPAGVPHGYRVVGGAGTYLNHVLAGEYNSSLIDPLGSTR</sequence>
<dbReference type="InterPro" id="IPR054691">
    <property type="entry name" value="LeuA/HCS_post-cat"/>
</dbReference>
<evidence type="ECO:0000256" key="8">
    <source>
        <dbReference type="ARBA" id="ARBA00023304"/>
    </source>
</evidence>
<dbReference type="PROSITE" id="PS00816">
    <property type="entry name" value="AIPM_HOMOCIT_SYNTH_2"/>
    <property type="match status" value="1"/>
</dbReference>
<keyword evidence="7" id="KW-0464">Manganese</keyword>
<protein>
    <recommendedName>
        <fullName evidence="3">2-isopropylmalate synthase</fullName>
        <ecNumber evidence="3">2.3.3.13</ecNumber>
    </recommendedName>
</protein>
<dbReference type="AlphaFoldDB" id="A0AB39Q9J0"/>
<reference evidence="10" key="1">
    <citation type="submission" date="2024-07" db="EMBL/GenBank/DDBJ databases">
        <authorList>
            <person name="Yu S.T."/>
        </authorList>
    </citation>
    <scope>NUCLEOTIDE SEQUENCE</scope>
    <source>
        <strain evidence="10">R28</strain>
    </source>
</reference>
<dbReference type="EMBL" id="CP163439">
    <property type="protein sequence ID" value="XDQ38936.1"/>
    <property type="molecule type" value="Genomic_DNA"/>
</dbReference>
<dbReference type="PANTHER" id="PTHR10277">
    <property type="entry name" value="HOMOCITRATE SYNTHASE-RELATED"/>
    <property type="match status" value="1"/>
</dbReference>
<dbReference type="InterPro" id="IPR002034">
    <property type="entry name" value="AIPM/Hcit_synth_CS"/>
</dbReference>
<name>A0AB39Q9J0_9ACTN</name>
<organism evidence="10">
    <name type="scientific">Streptomyces sp. R28</name>
    <dbReference type="NCBI Taxonomy" id="3238628"/>
    <lineage>
        <taxon>Bacteria</taxon>
        <taxon>Bacillati</taxon>
        <taxon>Actinomycetota</taxon>
        <taxon>Actinomycetes</taxon>
        <taxon>Kitasatosporales</taxon>
        <taxon>Streptomycetaceae</taxon>
        <taxon>Streptomyces</taxon>
    </lineage>
</organism>
<dbReference type="SUPFAM" id="SSF51182">
    <property type="entry name" value="RmlC-like cupins"/>
    <property type="match status" value="1"/>
</dbReference>
<dbReference type="InterPro" id="IPR050073">
    <property type="entry name" value="2-IPM_HCS-like"/>
</dbReference>
<dbReference type="Pfam" id="PF00682">
    <property type="entry name" value="HMGL-like"/>
    <property type="match status" value="1"/>
</dbReference>
<dbReference type="Gene3D" id="2.60.120.10">
    <property type="entry name" value="Jelly Rolls"/>
    <property type="match status" value="1"/>
</dbReference>
<gene>
    <name evidence="10" type="ORF">AB5J49_39355</name>
</gene>
<evidence type="ECO:0000256" key="2">
    <source>
        <dbReference type="ARBA" id="ARBA00009396"/>
    </source>
</evidence>
<proteinExistence type="inferred from homology"/>
<evidence type="ECO:0000256" key="6">
    <source>
        <dbReference type="ARBA" id="ARBA00022679"/>
    </source>
</evidence>
<dbReference type="Gene3D" id="3.20.20.70">
    <property type="entry name" value="Aldolase class I"/>
    <property type="match status" value="1"/>
</dbReference>
<dbReference type="GO" id="GO:0005829">
    <property type="term" value="C:cytosol"/>
    <property type="evidence" value="ECO:0007669"/>
    <property type="project" value="TreeGrafter"/>
</dbReference>
<evidence type="ECO:0000256" key="5">
    <source>
        <dbReference type="ARBA" id="ARBA00022605"/>
    </source>
</evidence>
<dbReference type="PROSITE" id="PS50991">
    <property type="entry name" value="PYR_CT"/>
    <property type="match status" value="1"/>
</dbReference>
<keyword evidence="5" id="KW-0028">Amino-acid biosynthesis</keyword>
<comment type="pathway">
    <text evidence="1">Amino-acid biosynthesis; L-leucine biosynthesis; L-leucine from 3-methyl-2-oxobutanoate: step 1/4.</text>
</comment>
<dbReference type="InterPro" id="IPR000891">
    <property type="entry name" value="PYR_CT"/>
</dbReference>
<dbReference type="InterPro" id="IPR011051">
    <property type="entry name" value="RmlC_Cupin_sf"/>
</dbReference>
<dbReference type="RefSeq" id="WP_369173672.1">
    <property type="nucleotide sequence ID" value="NZ_CP163439.1"/>
</dbReference>
<keyword evidence="8" id="KW-0100">Branched-chain amino acid biosynthesis</keyword>
<dbReference type="Pfam" id="PF22617">
    <property type="entry name" value="HCS_D2"/>
    <property type="match status" value="1"/>
</dbReference>
<feature type="domain" description="Pyruvate carboxyltransferase" evidence="9">
    <location>
        <begin position="2"/>
        <end position="254"/>
    </location>
</feature>
<evidence type="ECO:0000259" key="9">
    <source>
        <dbReference type="PROSITE" id="PS50991"/>
    </source>
</evidence>
<dbReference type="InterPro" id="IPR014710">
    <property type="entry name" value="RmlC-like_jellyroll"/>
</dbReference>
<dbReference type="EC" id="2.3.3.13" evidence="3"/>
<keyword evidence="4" id="KW-0432">Leucine biosynthesis</keyword>
<evidence type="ECO:0000256" key="4">
    <source>
        <dbReference type="ARBA" id="ARBA00022430"/>
    </source>
</evidence>
<evidence type="ECO:0000256" key="3">
    <source>
        <dbReference type="ARBA" id="ARBA00012973"/>
    </source>
</evidence>
<evidence type="ECO:0000256" key="7">
    <source>
        <dbReference type="ARBA" id="ARBA00023211"/>
    </source>
</evidence>
<evidence type="ECO:0000256" key="1">
    <source>
        <dbReference type="ARBA" id="ARBA00004689"/>
    </source>
</evidence>
<dbReference type="InterPro" id="IPR013785">
    <property type="entry name" value="Aldolase_TIM"/>
</dbReference>
<comment type="similarity">
    <text evidence="2">Belongs to the alpha-IPM synthase/homocitrate synthase family. LeuA type 1 subfamily.</text>
</comment>
<accession>A0AB39Q9J0</accession>
<dbReference type="SUPFAM" id="SSF51569">
    <property type="entry name" value="Aldolase"/>
    <property type="match status" value="1"/>
</dbReference>
<keyword evidence="6" id="KW-0808">Transferase</keyword>
<dbReference type="GO" id="GO:0003852">
    <property type="term" value="F:2-isopropylmalate synthase activity"/>
    <property type="evidence" value="ECO:0007669"/>
    <property type="project" value="UniProtKB-EC"/>
</dbReference>